<evidence type="ECO:0000313" key="3">
    <source>
        <dbReference type="Proteomes" id="UP000789570"/>
    </source>
</evidence>
<organism evidence="2 3">
    <name type="scientific">Funneliformis caledonium</name>
    <dbReference type="NCBI Taxonomy" id="1117310"/>
    <lineage>
        <taxon>Eukaryota</taxon>
        <taxon>Fungi</taxon>
        <taxon>Fungi incertae sedis</taxon>
        <taxon>Mucoromycota</taxon>
        <taxon>Glomeromycotina</taxon>
        <taxon>Glomeromycetes</taxon>
        <taxon>Glomerales</taxon>
        <taxon>Glomeraceae</taxon>
        <taxon>Funneliformis</taxon>
    </lineage>
</organism>
<feature type="transmembrane region" description="Helical" evidence="1">
    <location>
        <begin position="142"/>
        <end position="165"/>
    </location>
</feature>
<evidence type="ECO:0000256" key="1">
    <source>
        <dbReference type="SAM" id="Phobius"/>
    </source>
</evidence>
<keyword evidence="1" id="KW-0812">Transmembrane</keyword>
<feature type="transmembrane region" description="Helical" evidence="1">
    <location>
        <begin position="71"/>
        <end position="94"/>
    </location>
</feature>
<feature type="transmembrane region" description="Helical" evidence="1">
    <location>
        <begin position="29"/>
        <end position="51"/>
    </location>
</feature>
<protein>
    <submittedName>
        <fullName evidence="2">16245_t:CDS:1</fullName>
    </submittedName>
</protein>
<keyword evidence="1" id="KW-0472">Membrane</keyword>
<feature type="transmembrane region" description="Helical" evidence="1">
    <location>
        <begin position="109"/>
        <end position="130"/>
    </location>
</feature>
<dbReference type="AlphaFoldDB" id="A0A9N8VT92"/>
<keyword evidence="1" id="KW-1133">Transmembrane helix</keyword>
<keyword evidence="3" id="KW-1185">Reference proteome</keyword>
<proteinExistence type="predicted"/>
<comment type="caution">
    <text evidence="2">The sequence shown here is derived from an EMBL/GenBank/DDBJ whole genome shotgun (WGS) entry which is preliminary data.</text>
</comment>
<dbReference type="EMBL" id="CAJVPQ010000277">
    <property type="protein sequence ID" value="CAG8465780.1"/>
    <property type="molecule type" value="Genomic_DNA"/>
</dbReference>
<dbReference type="OrthoDB" id="2448613at2759"/>
<accession>A0A9N8VT92</accession>
<reference evidence="2" key="1">
    <citation type="submission" date="2021-06" db="EMBL/GenBank/DDBJ databases">
        <authorList>
            <person name="Kallberg Y."/>
            <person name="Tangrot J."/>
            <person name="Rosling A."/>
        </authorList>
    </citation>
    <scope>NUCLEOTIDE SEQUENCE</scope>
    <source>
        <strain evidence="2">UK204</strain>
    </source>
</reference>
<dbReference type="Proteomes" id="UP000789570">
    <property type="component" value="Unassembled WGS sequence"/>
</dbReference>
<gene>
    <name evidence="2" type="ORF">FCALED_LOCUS1970</name>
</gene>
<name>A0A9N8VT92_9GLOM</name>
<sequence>MSTNPDVENGKMEKKYPFEEKNKWNRRKAIAMTLCQFVALISTIITFRYYYLYYTKKEICVVYEYTKKVTGYQSFGCMNIIGIFVGGSDFYYWLGKHREKLEKKQVDRIGYFVDALQLIKLILLVPIFNLELFEYRKSNEDIVFKLLLSVLVQAALVVISLFSLITRKNVWGW</sequence>
<evidence type="ECO:0000313" key="2">
    <source>
        <dbReference type="EMBL" id="CAG8465780.1"/>
    </source>
</evidence>